<dbReference type="NCBIfam" id="TIGR01163">
    <property type="entry name" value="rpe"/>
    <property type="match status" value="1"/>
</dbReference>
<keyword evidence="10 11" id="KW-0119">Carbohydrate metabolism</keyword>
<evidence type="ECO:0000256" key="9">
    <source>
        <dbReference type="ARBA" id="ARBA00023235"/>
    </source>
</evidence>
<dbReference type="InterPro" id="IPR011060">
    <property type="entry name" value="RibuloseP-bd_barrel"/>
</dbReference>
<dbReference type="GO" id="GO:0019323">
    <property type="term" value="P:pentose catabolic process"/>
    <property type="evidence" value="ECO:0007669"/>
    <property type="project" value="UniProtKB-UniRule"/>
</dbReference>
<dbReference type="InterPro" id="IPR013785">
    <property type="entry name" value="Aldolase_TIM"/>
</dbReference>
<dbReference type="Pfam" id="PF00834">
    <property type="entry name" value="Ribul_P_3_epim"/>
    <property type="match status" value="1"/>
</dbReference>
<name>A0A2M8QEB6_9CHLR</name>
<feature type="binding site" evidence="10 14">
    <location>
        <position position="64"/>
    </location>
    <ligand>
        <name>substrate</name>
    </ligand>
</feature>
<dbReference type="NCBIfam" id="NF004076">
    <property type="entry name" value="PRK05581.1-4"/>
    <property type="match status" value="1"/>
</dbReference>
<feature type="binding site" evidence="10 14">
    <location>
        <begin position="195"/>
        <end position="196"/>
    </location>
    <ligand>
        <name>substrate</name>
    </ligand>
</feature>
<dbReference type="PANTHER" id="PTHR11749">
    <property type="entry name" value="RIBULOSE-5-PHOSPHATE-3-EPIMERASE"/>
    <property type="match status" value="1"/>
</dbReference>
<comment type="pathway">
    <text evidence="10">Carbohydrate degradation.</text>
</comment>
<evidence type="ECO:0000256" key="7">
    <source>
        <dbReference type="ARBA" id="ARBA00013188"/>
    </source>
</evidence>
<dbReference type="EMBL" id="PGTN01000022">
    <property type="protein sequence ID" value="PJF48153.1"/>
    <property type="molecule type" value="Genomic_DNA"/>
</dbReference>
<comment type="cofactor">
    <cofactor evidence="2">
        <name>Mn(2+)</name>
        <dbReference type="ChEBI" id="CHEBI:29035"/>
    </cofactor>
</comment>
<feature type="binding site" evidence="10 13">
    <location>
        <position position="31"/>
    </location>
    <ligand>
        <name>a divalent metal cation</name>
        <dbReference type="ChEBI" id="CHEBI:60240"/>
    </ligand>
</feature>
<feature type="binding site" evidence="10 14">
    <location>
        <begin position="140"/>
        <end position="143"/>
    </location>
    <ligand>
        <name>substrate</name>
    </ligand>
</feature>
<evidence type="ECO:0000256" key="11">
    <source>
        <dbReference type="PIRNR" id="PIRNR001461"/>
    </source>
</evidence>
<feature type="binding site" evidence="10 13">
    <location>
        <position position="33"/>
    </location>
    <ligand>
        <name>a divalent metal cation</name>
        <dbReference type="ChEBI" id="CHEBI:60240"/>
    </ligand>
</feature>
<feature type="binding site" evidence="10 13">
    <location>
        <position position="64"/>
    </location>
    <ligand>
        <name>a divalent metal cation</name>
        <dbReference type="ChEBI" id="CHEBI:60240"/>
    </ligand>
</feature>
<keyword evidence="9 10" id="KW-0413">Isomerase</keyword>
<evidence type="ECO:0000256" key="13">
    <source>
        <dbReference type="PIRSR" id="PIRSR001461-2"/>
    </source>
</evidence>
<feature type="active site" description="Proton donor" evidence="10 12">
    <location>
        <position position="173"/>
    </location>
</feature>
<dbReference type="SUPFAM" id="SSF51366">
    <property type="entry name" value="Ribulose-phoshate binding barrel"/>
    <property type="match status" value="1"/>
</dbReference>
<evidence type="ECO:0000256" key="10">
    <source>
        <dbReference type="HAMAP-Rule" id="MF_02227"/>
    </source>
</evidence>
<dbReference type="HAMAP" id="MF_02227">
    <property type="entry name" value="RPE"/>
    <property type="match status" value="1"/>
</dbReference>
<comment type="function">
    <text evidence="10">Catalyzes the reversible epimerization of D-ribulose 5-phosphate to D-xylulose 5-phosphate.</text>
</comment>
<evidence type="ECO:0000256" key="3">
    <source>
        <dbReference type="ARBA" id="ARBA00001941"/>
    </source>
</evidence>
<dbReference type="InterPro" id="IPR000056">
    <property type="entry name" value="Ribul_P_3_epim-like"/>
</dbReference>
<dbReference type="FunFam" id="3.20.20.70:FF:000004">
    <property type="entry name" value="Ribulose-phosphate 3-epimerase"/>
    <property type="match status" value="1"/>
</dbReference>
<feature type="binding site" evidence="10 14">
    <location>
        <position position="6"/>
    </location>
    <ligand>
        <name>substrate</name>
    </ligand>
</feature>
<dbReference type="GO" id="GO:0004750">
    <property type="term" value="F:D-ribulose-phosphate 3-epimerase activity"/>
    <property type="evidence" value="ECO:0007669"/>
    <property type="project" value="UniProtKB-UniRule"/>
</dbReference>
<dbReference type="Proteomes" id="UP000230790">
    <property type="component" value="Unassembled WGS sequence"/>
</dbReference>
<comment type="similarity">
    <text evidence="6 10 11">Belongs to the ribulose-phosphate 3-epimerase family.</text>
</comment>
<feature type="binding site" evidence="14">
    <location>
        <position position="175"/>
    </location>
    <ligand>
        <name>substrate</name>
    </ligand>
</feature>
<dbReference type="CDD" id="cd00429">
    <property type="entry name" value="RPE"/>
    <property type="match status" value="1"/>
</dbReference>
<keyword evidence="8 10" id="KW-0479">Metal-binding</keyword>
<keyword evidence="13" id="KW-0170">Cobalt</keyword>
<proteinExistence type="inferred from homology"/>
<evidence type="ECO:0000256" key="5">
    <source>
        <dbReference type="ARBA" id="ARBA00001954"/>
    </source>
</evidence>
<comment type="cofactor">
    <cofactor evidence="4">
        <name>Zn(2+)</name>
        <dbReference type="ChEBI" id="CHEBI:29105"/>
    </cofactor>
</comment>
<dbReference type="Gene3D" id="3.20.20.70">
    <property type="entry name" value="Aldolase class I"/>
    <property type="match status" value="1"/>
</dbReference>
<dbReference type="AlphaFoldDB" id="A0A2M8QEB6"/>
<evidence type="ECO:0000256" key="6">
    <source>
        <dbReference type="ARBA" id="ARBA00009541"/>
    </source>
</evidence>
<comment type="catalytic activity">
    <reaction evidence="1 10 11">
        <text>D-ribulose 5-phosphate = D-xylulose 5-phosphate</text>
        <dbReference type="Rhea" id="RHEA:13677"/>
        <dbReference type="ChEBI" id="CHEBI:57737"/>
        <dbReference type="ChEBI" id="CHEBI:58121"/>
        <dbReference type="EC" id="5.1.3.1"/>
    </reaction>
</comment>
<dbReference type="GO" id="GO:0046872">
    <property type="term" value="F:metal ion binding"/>
    <property type="evidence" value="ECO:0007669"/>
    <property type="project" value="UniProtKB-UniRule"/>
</dbReference>
<evidence type="ECO:0000256" key="12">
    <source>
        <dbReference type="PIRSR" id="PIRSR001461-1"/>
    </source>
</evidence>
<reference evidence="15 16" key="1">
    <citation type="submission" date="2017-11" db="EMBL/GenBank/DDBJ databases">
        <title>Evolution of Phototrophy in the Chloroflexi Phylum Driven by Horizontal Gene Transfer.</title>
        <authorList>
            <person name="Ward L.M."/>
            <person name="Hemp J."/>
            <person name="Shih P.M."/>
            <person name="Mcglynn S.E."/>
            <person name="Fischer W."/>
        </authorList>
    </citation>
    <scope>NUCLEOTIDE SEQUENCE [LARGE SCALE GENOMIC DNA]</scope>
    <source>
        <strain evidence="15">JP3_7</strain>
    </source>
</reference>
<sequence>MKLAPSIYTADFARLGEQVRAAEEAGADWMHLDVMDGALVPNITFGPAVCEAVRRSTLLPCEAHLMVQAPERFFQDYKAAGMQRITVHVEACPHLYSTIQALRKLDLQVGVALNPLTPLNAVEDALPLVDLVLIMSVEPGFGGQAYIPSATQRLQRMREMLNAVNPNAELEVDGGVNVHTIRDVRDAGASIAVVGSAVYSPNHSVAEGIAALRRALRGEL</sequence>
<feature type="active site" description="Proton acceptor" evidence="10 12">
    <location>
        <position position="33"/>
    </location>
</feature>
<evidence type="ECO:0000256" key="14">
    <source>
        <dbReference type="PIRSR" id="PIRSR001461-3"/>
    </source>
</evidence>
<comment type="cofactor">
    <cofactor evidence="10 13">
        <name>a divalent metal cation</name>
        <dbReference type="ChEBI" id="CHEBI:60240"/>
    </cofactor>
    <text evidence="10 13">Binds 1 divalent metal cation per subunit.</text>
</comment>
<evidence type="ECO:0000313" key="15">
    <source>
        <dbReference type="EMBL" id="PJF48153.1"/>
    </source>
</evidence>
<comment type="cofactor">
    <cofactor evidence="3">
        <name>Co(2+)</name>
        <dbReference type="ChEBI" id="CHEBI:48828"/>
    </cofactor>
</comment>
<comment type="caution">
    <text evidence="15">The sequence shown here is derived from an EMBL/GenBank/DDBJ whole genome shotgun (WGS) entry which is preliminary data.</text>
</comment>
<dbReference type="EC" id="5.1.3.1" evidence="7 10"/>
<dbReference type="PIRSF" id="PIRSF001461">
    <property type="entry name" value="RPE"/>
    <property type="match status" value="1"/>
</dbReference>
<accession>A0A2M8QEB6</accession>
<organism evidence="15 16">
    <name type="scientific">Candidatus Thermofonsia Clade 3 bacterium</name>
    <dbReference type="NCBI Taxonomy" id="2364212"/>
    <lineage>
        <taxon>Bacteria</taxon>
        <taxon>Bacillati</taxon>
        <taxon>Chloroflexota</taxon>
        <taxon>Candidatus Thermofontia</taxon>
        <taxon>Candidatus Thermofonsia Clade 3</taxon>
    </lineage>
</organism>
<protein>
    <recommendedName>
        <fullName evidence="7 10">Ribulose-phosphate 3-epimerase</fullName>
        <ecNumber evidence="7 10">5.1.3.1</ecNumber>
    </recommendedName>
</protein>
<feature type="binding site" evidence="10">
    <location>
        <begin position="173"/>
        <end position="175"/>
    </location>
    <ligand>
        <name>substrate</name>
    </ligand>
</feature>
<keyword evidence="13" id="KW-0862">Zinc</keyword>
<evidence type="ECO:0000256" key="4">
    <source>
        <dbReference type="ARBA" id="ARBA00001947"/>
    </source>
</evidence>
<feature type="binding site" evidence="10 13">
    <location>
        <position position="173"/>
    </location>
    <ligand>
        <name>a divalent metal cation</name>
        <dbReference type="ChEBI" id="CHEBI:60240"/>
    </ligand>
</feature>
<evidence type="ECO:0000256" key="1">
    <source>
        <dbReference type="ARBA" id="ARBA00001782"/>
    </source>
</evidence>
<dbReference type="GO" id="GO:0005737">
    <property type="term" value="C:cytoplasm"/>
    <property type="evidence" value="ECO:0007669"/>
    <property type="project" value="UniProtKB-ARBA"/>
</dbReference>
<evidence type="ECO:0000256" key="8">
    <source>
        <dbReference type="ARBA" id="ARBA00022723"/>
    </source>
</evidence>
<keyword evidence="13" id="KW-0464">Manganese</keyword>
<evidence type="ECO:0000313" key="16">
    <source>
        <dbReference type="Proteomes" id="UP000230790"/>
    </source>
</evidence>
<dbReference type="InterPro" id="IPR026019">
    <property type="entry name" value="Ribul_P_3_epim"/>
</dbReference>
<gene>
    <name evidence="10 15" type="primary">rpe</name>
    <name evidence="15" type="ORF">CUN48_04840</name>
</gene>
<comment type="cofactor">
    <cofactor evidence="5">
        <name>Fe(2+)</name>
        <dbReference type="ChEBI" id="CHEBI:29033"/>
    </cofactor>
</comment>
<dbReference type="GO" id="GO:0006098">
    <property type="term" value="P:pentose-phosphate shunt"/>
    <property type="evidence" value="ECO:0007669"/>
    <property type="project" value="UniProtKB-UniRule"/>
</dbReference>
<evidence type="ECO:0000256" key="2">
    <source>
        <dbReference type="ARBA" id="ARBA00001936"/>
    </source>
</evidence>